<evidence type="ECO:0000256" key="2">
    <source>
        <dbReference type="SAM" id="MobiDB-lite"/>
    </source>
</evidence>
<evidence type="ECO:0000313" key="3">
    <source>
        <dbReference type="EMBL" id="KAK2169939.1"/>
    </source>
</evidence>
<evidence type="ECO:0000256" key="1">
    <source>
        <dbReference type="ARBA" id="ARBA00006802"/>
    </source>
</evidence>
<name>A0AAD9KDY1_RIDPI</name>
<protein>
    <recommendedName>
        <fullName evidence="5">Leydig cell tumor 10 kDa protein</fullName>
    </recommendedName>
</protein>
<dbReference type="EMBL" id="JAODUO010001167">
    <property type="protein sequence ID" value="KAK2169939.1"/>
    <property type="molecule type" value="Genomic_DNA"/>
</dbReference>
<comment type="caution">
    <text evidence="3">The sequence shown here is derived from an EMBL/GenBank/DDBJ whole genome shotgun (WGS) entry which is preliminary data.</text>
</comment>
<comment type="similarity">
    <text evidence="1">Belongs to the UPF0390 family.</text>
</comment>
<accession>A0AAD9KDY1</accession>
<reference evidence="3" key="1">
    <citation type="journal article" date="2023" name="Mol. Biol. Evol.">
        <title>Third-Generation Sequencing Reveals the Adaptive Role of the Epigenome in Three Deep-Sea Polychaetes.</title>
        <authorList>
            <person name="Perez M."/>
            <person name="Aroh O."/>
            <person name="Sun Y."/>
            <person name="Lan Y."/>
            <person name="Juniper S.K."/>
            <person name="Young C.R."/>
            <person name="Angers B."/>
            <person name="Qian P.Y."/>
        </authorList>
    </citation>
    <scope>NUCLEOTIDE SEQUENCE</scope>
    <source>
        <strain evidence="3">R07B-5</strain>
    </source>
</reference>
<dbReference type="AlphaFoldDB" id="A0AAD9KDY1"/>
<feature type="region of interest" description="Disordered" evidence="2">
    <location>
        <begin position="1"/>
        <end position="35"/>
    </location>
</feature>
<sequence length="89" mass="9832">MAQGKFKSKATNPGKAKQKLKKKATVAKKGARQIAPKKARYVEAAKLKKDLTKAINKNIEHDLAVRASNVDTKSFKVIQTPTVTKKDKK</sequence>
<dbReference type="PANTHER" id="PTHR16967">
    <property type="entry name" value="LEYDIG CELL TUMOR 10 KDA PROTEIN HOMOLOG"/>
    <property type="match status" value="1"/>
</dbReference>
<dbReference type="InterPro" id="IPR019034">
    <property type="entry name" value="UPF0390"/>
</dbReference>
<evidence type="ECO:0008006" key="5">
    <source>
        <dbReference type="Google" id="ProtNLM"/>
    </source>
</evidence>
<dbReference type="Pfam" id="PF09495">
    <property type="entry name" value="DUF2462"/>
    <property type="match status" value="1"/>
</dbReference>
<proteinExistence type="inferred from homology"/>
<gene>
    <name evidence="3" type="ORF">NP493_1169g00009</name>
</gene>
<organism evidence="3 4">
    <name type="scientific">Ridgeia piscesae</name>
    <name type="common">Tubeworm</name>
    <dbReference type="NCBI Taxonomy" id="27915"/>
    <lineage>
        <taxon>Eukaryota</taxon>
        <taxon>Metazoa</taxon>
        <taxon>Spiralia</taxon>
        <taxon>Lophotrochozoa</taxon>
        <taxon>Annelida</taxon>
        <taxon>Polychaeta</taxon>
        <taxon>Sedentaria</taxon>
        <taxon>Canalipalpata</taxon>
        <taxon>Sabellida</taxon>
        <taxon>Siboglinidae</taxon>
        <taxon>Ridgeia</taxon>
    </lineage>
</organism>
<feature type="compositionally biased region" description="Basic residues" evidence="2">
    <location>
        <begin position="16"/>
        <end position="35"/>
    </location>
</feature>
<evidence type="ECO:0000313" key="4">
    <source>
        <dbReference type="Proteomes" id="UP001209878"/>
    </source>
</evidence>
<keyword evidence="4" id="KW-1185">Reference proteome</keyword>
<dbReference type="PANTHER" id="PTHR16967:SF1">
    <property type="entry name" value="LEYDIG CELL TUMOR 10 KDA PROTEIN HOMOLOG"/>
    <property type="match status" value="1"/>
</dbReference>
<dbReference type="Proteomes" id="UP001209878">
    <property type="component" value="Unassembled WGS sequence"/>
</dbReference>